<gene>
    <name evidence="3" type="ORF">QNI16_10515</name>
</gene>
<comment type="subcellular location">
    <subcellularLocation>
        <location evidence="1">Cell outer membrane</location>
        <topology evidence="1">Multi-pass membrane protein</topology>
    </subcellularLocation>
</comment>
<comment type="similarity">
    <text evidence="1">Belongs to the TonB-dependent receptor family.</text>
</comment>
<protein>
    <submittedName>
        <fullName evidence="3">SusC/RagA family TonB-linked outer membrane protein</fullName>
    </submittedName>
</protein>
<dbReference type="SUPFAM" id="SSF56935">
    <property type="entry name" value="Porins"/>
    <property type="match status" value="1"/>
</dbReference>
<dbReference type="InterPro" id="IPR012910">
    <property type="entry name" value="Plug_dom"/>
</dbReference>
<evidence type="ECO:0000313" key="4">
    <source>
        <dbReference type="Proteomes" id="UP001241110"/>
    </source>
</evidence>
<keyword evidence="1" id="KW-0812">Transmembrane</keyword>
<dbReference type="InterPro" id="IPR039426">
    <property type="entry name" value="TonB-dep_rcpt-like"/>
</dbReference>
<dbReference type="RefSeq" id="WP_313978025.1">
    <property type="nucleotide sequence ID" value="NZ_JASJOS010000004.1"/>
</dbReference>
<name>A0AAE3QL35_9BACT</name>
<dbReference type="AlphaFoldDB" id="A0AAE3QL35"/>
<dbReference type="InterPro" id="IPR023996">
    <property type="entry name" value="TonB-dep_OMP_SusC/RagA"/>
</dbReference>
<keyword evidence="1" id="KW-0813">Transport</keyword>
<dbReference type="Gene3D" id="3.55.50.30">
    <property type="match status" value="1"/>
</dbReference>
<dbReference type="FunFam" id="2.170.130.10:FF:000003">
    <property type="entry name" value="SusC/RagA family TonB-linked outer membrane protein"/>
    <property type="match status" value="1"/>
</dbReference>
<dbReference type="InterPro" id="IPR008969">
    <property type="entry name" value="CarboxyPept-like_regulatory"/>
</dbReference>
<dbReference type="PROSITE" id="PS00018">
    <property type="entry name" value="EF_HAND_1"/>
    <property type="match status" value="1"/>
</dbReference>
<feature type="domain" description="TonB-dependent receptor plug" evidence="2">
    <location>
        <begin position="233"/>
        <end position="339"/>
    </location>
</feature>
<sequence length="1145" mass="127078">MKRYHTLQRLIVAITKFTSIQFLLMLIVSGMAMAAPTDIYGQSVMDKVISIKAEGETIKYVLSVLEKSVNIKFTYNPQAIAIDQKLSFDYKDQKLSRILEGIFYPLNISYQLSGNYIILTKQSQNGVGTVINAPGISVTDRTVTGKVTDDTGASLPGVSVSVKGTTLGATTDAEGNYSLAVTGEKLILVFSYIGYKTEEVVLGDQTTVNVKLIVDSKTLDEVVVVAFGTQKEYTVAGAITTIEPGKLQSFGTTRSVSNNLAGQVAGIIAVQRSGEPGYDNSTFWIRGISTFQGARDPLVLVDGVERSLNNIDPAEIESFSVLKDASASAVYGVRGANGVILINTKRGKIGKPSIGFRYEQGFTKPTKLPSFLNAADYMELLNTIARETNAPAIPYSQDRIDNTRNQTDPDLYPDVNWLDAITNDHASNSRYNLTASGGSEALRYSLVGSYYSEKGIVARDPAQMWDSSLKLHRYNVRSNVDLDITPSTLLRINIGGYLQDMNRPPQSIDDLFYLAFETPPFVHPTKYSSGEIPVVPERANPWALATQRGYQRVSDSKLESLFGVEQDFDKVIRGLKGRVKFAFDRFSSTGVKRSKDPNYYSPSVGRNEDGSLNLVIYRNGQDFLGYEKTSEWGDKSVYMEGSLTYSRAFGKHFLDALLLGNRRNYDKGEALPFRNQGLAARLSYSYDRRYIAEVNFGYNGSENFAKGKRYGFFPSAAIGWILTEEDFMEPFKATFSKIKLRASLGKVGNDRLDGRRFAYITTIGETDKYRWGVNNDYERTGRREGDYGVANLTWETVTKANLGLELALLNNSIQFQADFFKEQRKDIFLRRENIPSSSGFVEKPWANYGKVDNQGVDISLNVNKQLFTDLLVSIRGTFTYAKNKIIEKDEARAVIGTNRSLTGKPVGQIMGLVAEGLFTTEDFADVSTGQLISTLPRQTFGPVQPGDIKYKDVNKDGIVDALDVSAIGGTVDPQIVYGFGLNVQYKNFDAGTFFQGTGRTSRIIGDASSFMPGSGNGALGNIYSNANDRWTAENPRQDVFWPRLSNASSQISTLANNTQTSSWWLKDMSFLRVRRIEVGYTLPKNVIGRIGIKDSRIFVTGNNLFTFSSFKLWDPEIDTRPDNRPNNGYRYPIMKSVSIGMTFDF</sequence>
<dbReference type="InterPro" id="IPR023997">
    <property type="entry name" value="TonB-dep_OMP_SusC/RagA_CS"/>
</dbReference>
<dbReference type="NCBIfam" id="TIGR04056">
    <property type="entry name" value="OMP_RagA_SusC"/>
    <property type="match status" value="1"/>
</dbReference>
<dbReference type="NCBIfam" id="TIGR04057">
    <property type="entry name" value="SusC_RagA_signa"/>
    <property type="match status" value="1"/>
</dbReference>
<accession>A0AAE3QL35</accession>
<dbReference type="InterPro" id="IPR037066">
    <property type="entry name" value="Plug_dom_sf"/>
</dbReference>
<dbReference type="Pfam" id="PF07715">
    <property type="entry name" value="Plug"/>
    <property type="match status" value="1"/>
</dbReference>
<keyword evidence="1" id="KW-1134">Transmembrane beta strand</keyword>
<dbReference type="SUPFAM" id="SSF49464">
    <property type="entry name" value="Carboxypeptidase regulatory domain-like"/>
    <property type="match status" value="1"/>
</dbReference>
<keyword evidence="1" id="KW-0998">Cell outer membrane</keyword>
<reference evidence="3" key="1">
    <citation type="submission" date="2023-05" db="EMBL/GenBank/DDBJ databases">
        <authorList>
            <person name="Zhang X."/>
        </authorList>
    </citation>
    <scope>NUCLEOTIDE SEQUENCE</scope>
    <source>
        <strain evidence="3">YF14B1</strain>
    </source>
</reference>
<dbReference type="InterPro" id="IPR018247">
    <property type="entry name" value="EF_Hand_1_Ca_BS"/>
</dbReference>
<evidence type="ECO:0000313" key="3">
    <source>
        <dbReference type="EMBL" id="MDJ1480915.1"/>
    </source>
</evidence>
<keyword evidence="1" id="KW-0472">Membrane</keyword>
<dbReference type="Proteomes" id="UP001241110">
    <property type="component" value="Unassembled WGS sequence"/>
</dbReference>
<dbReference type="Pfam" id="PF13715">
    <property type="entry name" value="CarbopepD_reg_2"/>
    <property type="match status" value="1"/>
</dbReference>
<dbReference type="Gene3D" id="2.170.130.10">
    <property type="entry name" value="TonB-dependent receptor, plug domain"/>
    <property type="match status" value="1"/>
</dbReference>
<proteinExistence type="inferred from homology"/>
<dbReference type="PROSITE" id="PS52016">
    <property type="entry name" value="TONB_DEPENDENT_REC_3"/>
    <property type="match status" value="1"/>
</dbReference>
<dbReference type="Gene3D" id="2.60.40.1120">
    <property type="entry name" value="Carboxypeptidase-like, regulatory domain"/>
    <property type="match status" value="1"/>
</dbReference>
<dbReference type="EMBL" id="JASJOS010000004">
    <property type="protein sequence ID" value="MDJ1480915.1"/>
    <property type="molecule type" value="Genomic_DNA"/>
</dbReference>
<dbReference type="GO" id="GO:0009279">
    <property type="term" value="C:cell outer membrane"/>
    <property type="evidence" value="ECO:0007669"/>
    <property type="project" value="UniProtKB-SubCell"/>
</dbReference>
<organism evidence="3 4">
    <name type="scientific">Xanthocytophaga flava</name>
    <dbReference type="NCBI Taxonomy" id="3048013"/>
    <lineage>
        <taxon>Bacteria</taxon>
        <taxon>Pseudomonadati</taxon>
        <taxon>Bacteroidota</taxon>
        <taxon>Cytophagia</taxon>
        <taxon>Cytophagales</taxon>
        <taxon>Rhodocytophagaceae</taxon>
        <taxon>Xanthocytophaga</taxon>
    </lineage>
</organism>
<evidence type="ECO:0000259" key="2">
    <source>
        <dbReference type="Pfam" id="PF07715"/>
    </source>
</evidence>
<comment type="caution">
    <text evidence="3">The sequence shown here is derived from an EMBL/GenBank/DDBJ whole genome shotgun (WGS) entry which is preliminary data.</text>
</comment>
<evidence type="ECO:0000256" key="1">
    <source>
        <dbReference type="PROSITE-ProRule" id="PRU01360"/>
    </source>
</evidence>